<feature type="domain" description="NADH:ubiquinone oxidoreductase 30kDa subunit" evidence="11">
    <location>
        <begin position="89"/>
        <end position="205"/>
    </location>
</feature>
<dbReference type="Gene3D" id="3.30.460.80">
    <property type="entry name" value="NADH:ubiquinone oxidoreductase, 30kDa subunit"/>
    <property type="match status" value="1"/>
</dbReference>
<evidence type="ECO:0000256" key="3">
    <source>
        <dbReference type="ARBA" id="ARBA00022448"/>
    </source>
</evidence>
<dbReference type="HAMAP" id="MF_01358">
    <property type="entry name" value="NDH1_NuoD"/>
    <property type="match status" value="1"/>
</dbReference>
<feature type="region of interest" description="Disordered" evidence="10">
    <location>
        <begin position="1"/>
        <end position="66"/>
    </location>
</feature>
<name>A0A1I2UFH0_9EURY</name>
<dbReference type="EMBL" id="FOOQ01000003">
    <property type="protein sequence ID" value="SFG73606.1"/>
    <property type="molecule type" value="Genomic_DNA"/>
</dbReference>
<evidence type="ECO:0000256" key="2">
    <source>
        <dbReference type="ARBA" id="ARBA00010019"/>
    </source>
</evidence>
<keyword evidence="3" id="KW-0813">Transport</keyword>
<comment type="subcellular location">
    <subcellularLocation>
        <location evidence="1">Cell membrane</location>
        <topology evidence="1">Peripheral membrane protein</topology>
    </subcellularLocation>
</comment>
<dbReference type="PANTHER" id="PTHR11993">
    <property type="entry name" value="NADH-UBIQUINONE OXIDOREDUCTASE 49 KDA SUBUNIT"/>
    <property type="match status" value="1"/>
</dbReference>
<protein>
    <submittedName>
        <fullName evidence="13">NADH dehydrogenase subunit C</fullName>
    </submittedName>
</protein>
<reference evidence="14" key="1">
    <citation type="submission" date="2016-10" db="EMBL/GenBank/DDBJ databases">
        <authorList>
            <person name="Varghese N."/>
            <person name="Submissions S."/>
        </authorList>
    </citation>
    <scope>NUCLEOTIDE SEQUENCE [LARGE SCALE GENOMIC DNA]</scope>
    <source>
        <strain evidence="14">CGMCC 1.7739</strain>
    </source>
</reference>
<evidence type="ECO:0000256" key="9">
    <source>
        <dbReference type="ARBA" id="ARBA00047712"/>
    </source>
</evidence>
<dbReference type="AlphaFoldDB" id="A0A1I2UFH0"/>
<sequence>MTPSAEGSRVSFTHQQTYAGNQRREASTGDRPGITVGRVRSDEEDPAMSSQRPTQTTEDETVASSDDVDALLEQYTVGRDDHVNAPAYVVRADDVQEVLFKLRDEAGFDHLSCLSAQEYEDRYESIYHLTSYDDRRREVSIVVPAAKDGPRSQTASPVFETANWHEREAYDLVGIEYDGHPDMRRILLPDTWTGHPLSLDYDQDRPQVVSLRENASLFQSETQTEDDDTLFINVGPHHPATHGVLHLKTVLDGEQVVDVEPDIGYLHRCEEQMAQQGTYRHQIIPYADRWDYTANMPNEWAVARAIEDLADVEVPEYAQLLRTMSVELGRMLGHFLALGTFALDVYGDFTAIFQYAMRDREKVQNILEDLTGQRMMFYYFRIGGVVWDIPEPRQEFFEKIRDFMDDIPPTLEEYHDLMTNNEIFQKRTVGTGVLPSDVAKDYGVTGPVARGSGVDYDLRRDDPYGYYDELDWDVVTEDTCDNFARVLVRMREVEESAKIIEQCVDLLEDWPEEERNIQSNVPRTLRPEADREIYRAVEIAKGELGVYIRSDGTDKPDRFKIRSPCFHNLSALPEMSNGEYLPDLVATLGSLDIVLGSVDR</sequence>
<dbReference type="InterPro" id="IPR037232">
    <property type="entry name" value="NADH_quin_OxRdtase_su_C/D-like"/>
</dbReference>
<evidence type="ECO:0000313" key="14">
    <source>
        <dbReference type="Proteomes" id="UP000198876"/>
    </source>
</evidence>
<dbReference type="SUPFAM" id="SSF143243">
    <property type="entry name" value="Nqo5-like"/>
    <property type="match status" value="1"/>
</dbReference>
<comment type="catalytic activity">
    <reaction evidence="9">
        <text>a quinone + NADH + 5 H(+)(in) = a quinol + NAD(+) + 4 H(+)(out)</text>
        <dbReference type="Rhea" id="RHEA:57888"/>
        <dbReference type="ChEBI" id="CHEBI:15378"/>
        <dbReference type="ChEBI" id="CHEBI:24646"/>
        <dbReference type="ChEBI" id="CHEBI:57540"/>
        <dbReference type="ChEBI" id="CHEBI:57945"/>
        <dbReference type="ChEBI" id="CHEBI:132124"/>
    </reaction>
</comment>
<proteinExistence type="inferred from homology"/>
<feature type="compositionally biased region" description="Acidic residues" evidence="10">
    <location>
        <begin position="57"/>
        <end position="66"/>
    </location>
</feature>
<dbReference type="GO" id="GO:0016651">
    <property type="term" value="F:oxidoreductase activity, acting on NAD(P)H"/>
    <property type="evidence" value="ECO:0007669"/>
    <property type="project" value="InterPro"/>
</dbReference>
<dbReference type="PANTHER" id="PTHR11993:SF10">
    <property type="entry name" value="NADH DEHYDROGENASE [UBIQUINONE] IRON-SULFUR PROTEIN 2, MITOCHONDRIAL"/>
    <property type="match status" value="1"/>
</dbReference>
<dbReference type="SUPFAM" id="SSF56762">
    <property type="entry name" value="HydB/Nqo4-like"/>
    <property type="match status" value="1"/>
</dbReference>
<dbReference type="InterPro" id="IPR001268">
    <property type="entry name" value="NADH_UbQ_OxRdtase_30kDa_su"/>
</dbReference>
<dbReference type="GO" id="GO:0051287">
    <property type="term" value="F:NAD binding"/>
    <property type="evidence" value="ECO:0007669"/>
    <property type="project" value="InterPro"/>
</dbReference>
<dbReference type="InterPro" id="IPR020396">
    <property type="entry name" value="NADH_UbQ_OxRdtase_CS"/>
</dbReference>
<comment type="similarity">
    <text evidence="2">In the C-terminal section; belongs to the complex I 49 kDa subunit family.</text>
</comment>
<dbReference type="InterPro" id="IPR022885">
    <property type="entry name" value="NDH1_su_D/H"/>
</dbReference>
<dbReference type="STRING" id="553467.SAMN04488063_2830"/>
<evidence type="ECO:0000259" key="11">
    <source>
        <dbReference type="Pfam" id="PF00329"/>
    </source>
</evidence>
<dbReference type="Gene3D" id="1.10.645.10">
    <property type="entry name" value="Cytochrome-c3 Hydrogenase, chain B"/>
    <property type="match status" value="1"/>
</dbReference>
<dbReference type="GO" id="GO:0005886">
    <property type="term" value="C:plasma membrane"/>
    <property type="evidence" value="ECO:0007669"/>
    <property type="project" value="UniProtKB-SubCell"/>
</dbReference>
<evidence type="ECO:0000256" key="6">
    <source>
        <dbReference type="ARBA" id="ARBA00023136"/>
    </source>
</evidence>
<accession>A0A1I2UFH0</accession>
<evidence type="ECO:0000256" key="7">
    <source>
        <dbReference type="ARBA" id="ARBA00023268"/>
    </source>
</evidence>
<evidence type="ECO:0000256" key="10">
    <source>
        <dbReference type="SAM" id="MobiDB-lite"/>
    </source>
</evidence>
<evidence type="ECO:0000313" key="13">
    <source>
        <dbReference type="EMBL" id="SFG73606.1"/>
    </source>
</evidence>
<dbReference type="NCBIfam" id="NF004739">
    <property type="entry name" value="PRK06075.1"/>
    <property type="match status" value="1"/>
</dbReference>
<dbReference type="GO" id="GO:0008137">
    <property type="term" value="F:NADH dehydrogenase (ubiquinone) activity"/>
    <property type="evidence" value="ECO:0007669"/>
    <property type="project" value="InterPro"/>
</dbReference>
<dbReference type="Pfam" id="PF00329">
    <property type="entry name" value="Complex1_30kDa"/>
    <property type="match status" value="1"/>
</dbReference>
<keyword evidence="14" id="KW-1185">Reference proteome</keyword>
<gene>
    <name evidence="13" type="ORF">SAMN04488063_2830</name>
</gene>
<comment type="subunit">
    <text evidence="8">NDH-1 is composed of 13 different subunits. Subunits NuoB, CD, E, F, and G constitute the peripheral sector of the complex.</text>
</comment>
<organism evidence="13 14">
    <name type="scientific">Halopelagius inordinatus</name>
    <dbReference type="NCBI Taxonomy" id="553467"/>
    <lineage>
        <taxon>Archaea</taxon>
        <taxon>Methanobacteriati</taxon>
        <taxon>Methanobacteriota</taxon>
        <taxon>Stenosarchaea group</taxon>
        <taxon>Halobacteria</taxon>
        <taxon>Halobacteriales</taxon>
        <taxon>Haloferacaceae</taxon>
    </lineage>
</organism>
<keyword evidence="7" id="KW-0511">Multifunctional enzyme</keyword>
<dbReference type="GO" id="GO:0048038">
    <property type="term" value="F:quinone binding"/>
    <property type="evidence" value="ECO:0007669"/>
    <property type="project" value="InterPro"/>
</dbReference>
<evidence type="ECO:0000256" key="4">
    <source>
        <dbReference type="ARBA" id="ARBA00022475"/>
    </source>
</evidence>
<dbReference type="PROSITE" id="PS00542">
    <property type="entry name" value="COMPLEX1_30K"/>
    <property type="match status" value="1"/>
</dbReference>
<keyword evidence="4" id="KW-1003">Cell membrane</keyword>
<evidence type="ECO:0000256" key="1">
    <source>
        <dbReference type="ARBA" id="ARBA00004202"/>
    </source>
</evidence>
<dbReference type="Pfam" id="PF00346">
    <property type="entry name" value="Complex1_49kDa"/>
    <property type="match status" value="1"/>
</dbReference>
<evidence type="ECO:0000259" key="12">
    <source>
        <dbReference type="Pfam" id="PF00346"/>
    </source>
</evidence>
<evidence type="ECO:0000256" key="8">
    <source>
        <dbReference type="ARBA" id="ARBA00038617"/>
    </source>
</evidence>
<feature type="domain" description="NADH-quinone oxidoreductase subunit D" evidence="12">
    <location>
        <begin position="350"/>
        <end position="600"/>
    </location>
</feature>
<evidence type="ECO:0000256" key="5">
    <source>
        <dbReference type="ARBA" id="ARBA00023027"/>
    </source>
</evidence>
<feature type="compositionally biased region" description="Polar residues" evidence="10">
    <location>
        <begin position="1"/>
        <end position="20"/>
    </location>
</feature>
<dbReference type="Proteomes" id="UP000198876">
    <property type="component" value="Unassembled WGS sequence"/>
</dbReference>
<dbReference type="InterPro" id="IPR001135">
    <property type="entry name" value="NADH_Q_OxRdtase_suD"/>
</dbReference>
<keyword evidence="6" id="KW-0472">Membrane</keyword>
<keyword evidence="5" id="KW-0520">NAD</keyword>
<dbReference type="InterPro" id="IPR029014">
    <property type="entry name" value="NiFe-Hase_large"/>
</dbReference>